<dbReference type="Pfam" id="PF17253">
    <property type="entry name" value="DUF5320"/>
    <property type="match status" value="1"/>
</dbReference>
<feature type="coiled-coil region" evidence="1">
    <location>
        <begin position="87"/>
        <end position="114"/>
    </location>
</feature>
<dbReference type="Proteomes" id="UP000009229">
    <property type="component" value="Chromosome"/>
</dbReference>
<protein>
    <recommendedName>
        <fullName evidence="4">DUF5320 domain-containing protein</fullName>
    </recommendedName>
</protein>
<organism evidence="2 3">
    <name type="scientific">Desulfofundulus kuznetsovii (strain DSM 6115 / VKM B-1805 / 17)</name>
    <name type="common">Desulfotomaculum kuznetsovii</name>
    <dbReference type="NCBI Taxonomy" id="760568"/>
    <lineage>
        <taxon>Bacteria</taxon>
        <taxon>Bacillati</taxon>
        <taxon>Bacillota</taxon>
        <taxon>Clostridia</taxon>
        <taxon>Eubacteriales</taxon>
        <taxon>Peptococcaceae</taxon>
        <taxon>Desulfofundulus</taxon>
    </lineage>
</organism>
<evidence type="ECO:0008006" key="4">
    <source>
        <dbReference type="Google" id="ProtNLM"/>
    </source>
</evidence>
<dbReference type="InterPro" id="IPR035205">
    <property type="entry name" value="DUF5320"/>
</dbReference>
<evidence type="ECO:0000313" key="3">
    <source>
        <dbReference type="Proteomes" id="UP000009229"/>
    </source>
</evidence>
<reference evidence="3" key="1">
    <citation type="submission" date="2011-05" db="EMBL/GenBank/DDBJ databases">
        <title>Complete sequence of Desulfotomaculum kuznetsovii DSM 6115.</title>
        <authorList>
            <person name="Lucas S."/>
            <person name="Han J."/>
            <person name="Lapidus A."/>
            <person name="Cheng J.-F."/>
            <person name="Goodwin L."/>
            <person name="Pitluck S."/>
            <person name="Peters L."/>
            <person name="Mikhailova N."/>
            <person name="Lu M."/>
            <person name="Saunders E."/>
            <person name="Han C."/>
            <person name="Tapia R."/>
            <person name="Land M."/>
            <person name="Hauser L."/>
            <person name="Kyrpides N."/>
            <person name="Ivanova N."/>
            <person name="Pagani I."/>
            <person name="Nazina T."/>
            <person name="Ivanova A."/>
            <person name="Parshina S."/>
            <person name="Kuever J."/>
            <person name="Muyzer G."/>
            <person name="Plugge C."/>
            <person name="Stams A."/>
            <person name="Woyke T."/>
        </authorList>
    </citation>
    <scope>NUCLEOTIDE SEQUENCE [LARGE SCALE GENOMIC DNA]</scope>
    <source>
        <strain evidence="3">DSM 6115 / VKM B-1805 / 17</strain>
    </source>
</reference>
<name>A0AAU8PED3_DESK7</name>
<dbReference type="RefSeq" id="WP_013823209.1">
    <property type="nucleotide sequence ID" value="NC_015573.1"/>
</dbReference>
<proteinExistence type="predicted"/>
<dbReference type="EMBL" id="CP002770">
    <property type="protein sequence ID" value="AEG15695.1"/>
    <property type="molecule type" value="Genomic_DNA"/>
</dbReference>
<accession>A0AAU8PED3</accession>
<dbReference type="KEGG" id="dku:Desku_2152"/>
<dbReference type="AlphaFoldDB" id="A0AAU8PED3"/>
<evidence type="ECO:0000256" key="1">
    <source>
        <dbReference type="SAM" id="Coils"/>
    </source>
</evidence>
<keyword evidence="3" id="KW-1185">Reference proteome</keyword>
<gene>
    <name evidence="2" type="ordered locus">Desku_2152</name>
</gene>
<sequence>MPRGDRTGPWGMGPMTGRGMGYCAGYNLPGFASAPGWWCRPRRGPGWGAGRRGRFWWGGLPPAMGAPYVPYFPAPPENEAGVLKAQISHLENILQGFKQRLEQIQERSKGQAEQE</sequence>
<keyword evidence="1" id="KW-0175">Coiled coil</keyword>
<evidence type="ECO:0000313" key="2">
    <source>
        <dbReference type="EMBL" id="AEG15695.1"/>
    </source>
</evidence>